<reference evidence="4" key="1">
    <citation type="journal article" date="2023" name="Comput. Struct. Biotechnol. J.">
        <title>Discovery of a novel marine Bacteroidetes with a rich repertoire of carbohydrate-active enzymes.</title>
        <authorList>
            <person name="Chen B."/>
            <person name="Liu G."/>
            <person name="Chen Q."/>
            <person name="Wang H."/>
            <person name="Liu L."/>
            <person name="Tang K."/>
        </authorList>
    </citation>
    <scope>NUCLEOTIDE SEQUENCE</scope>
    <source>
        <strain evidence="4">TK19036</strain>
    </source>
</reference>
<organism evidence="4">
    <name type="scientific">Roseihalotalea indica</name>
    <dbReference type="NCBI Taxonomy" id="2867963"/>
    <lineage>
        <taxon>Bacteria</taxon>
        <taxon>Pseudomonadati</taxon>
        <taxon>Bacteroidota</taxon>
        <taxon>Cytophagia</taxon>
        <taxon>Cytophagales</taxon>
        <taxon>Catalimonadaceae</taxon>
        <taxon>Roseihalotalea</taxon>
    </lineage>
</organism>
<name>A0AA49GT88_9BACT</name>
<dbReference type="AlphaFoldDB" id="A0AA49GT88"/>
<protein>
    <submittedName>
        <fullName evidence="4">Zf-HC2 domain-containing protein</fullName>
    </submittedName>
</protein>
<evidence type="ECO:0000256" key="1">
    <source>
        <dbReference type="SAM" id="MobiDB-lite"/>
    </source>
</evidence>
<sequence length="303" mass="33466">MNHSSNTTEFSTHLSRSRVRRYLHEQLGPEETRQVEVHLAHCAQCSASLVNYIETEEADQYNTYAKRLKGKLKEQKIAKRQLLSSFQVRALRATAAVIALFIFSFFGVKTIINKEVTHYKPDTKTAETKKKPALSSQKKPSKAANTEKASETKSDKRLAENRPTKAKPSSQTATKKVDPKVESSTKKAPVKPKPASEEPTPKQDAPVQKEVIKKVEEPKTVAAKDTPKEETTPVEEKAEAPDKIANMENDTETTEESSAKEVPAPIKTLPTVKKMDNSKNLDAAAPASSKALPVIPIPSGELR</sequence>
<dbReference type="Pfam" id="PF13490">
    <property type="entry name" value="zf-HC2"/>
    <property type="match status" value="1"/>
</dbReference>
<dbReference type="InterPro" id="IPR027383">
    <property type="entry name" value="Znf_put"/>
</dbReference>
<dbReference type="EMBL" id="CP120682">
    <property type="protein sequence ID" value="WKN38520.1"/>
    <property type="molecule type" value="Genomic_DNA"/>
</dbReference>
<feature type="transmembrane region" description="Helical" evidence="2">
    <location>
        <begin position="90"/>
        <end position="108"/>
    </location>
</feature>
<feature type="compositionally biased region" description="Basic and acidic residues" evidence="1">
    <location>
        <begin position="210"/>
        <end position="219"/>
    </location>
</feature>
<feature type="compositionally biased region" description="Basic and acidic residues" evidence="1">
    <location>
        <begin position="148"/>
        <end position="163"/>
    </location>
</feature>
<feature type="domain" description="Putative zinc-finger" evidence="3">
    <location>
        <begin position="21"/>
        <end position="45"/>
    </location>
</feature>
<proteinExistence type="predicted"/>
<keyword evidence="2" id="KW-0812">Transmembrane</keyword>
<gene>
    <name evidence="4" type="ORF">K4G66_07365</name>
</gene>
<reference evidence="4" key="2">
    <citation type="journal article" date="2024" name="Antonie Van Leeuwenhoek">
        <title>Roseihalotalea indica gen. nov., sp. nov., a halophilic Bacteroidetes from mesopelagic Southwest Indian Ocean with higher carbohydrate metabolic potential.</title>
        <authorList>
            <person name="Chen B."/>
            <person name="Zhang M."/>
            <person name="Lin D."/>
            <person name="Ye J."/>
            <person name="Tang K."/>
        </authorList>
    </citation>
    <scope>NUCLEOTIDE SEQUENCE</scope>
    <source>
        <strain evidence="4">TK19036</strain>
    </source>
</reference>
<feature type="compositionally biased region" description="Basic and acidic residues" evidence="1">
    <location>
        <begin position="225"/>
        <end position="242"/>
    </location>
</feature>
<evidence type="ECO:0000313" key="4">
    <source>
        <dbReference type="EMBL" id="WKN38520.1"/>
    </source>
</evidence>
<dbReference type="InterPro" id="IPR041916">
    <property type="entry name" value="Anti_sigma_zinc_sf"/>
</dbReference>
<keyword evidence="2" id="KW-0472">Membrane</keyword>
<accession>A0AA49GT88</accession>
<keyword evidence="2" id="KW-1133">Transmembrane helix</keyword>
<evidence type="ECO:0000259" key="3">
    <source>
        <dbReference type="Pfam" id="PF13490"/>
    </source>
</evidence>
<dbReference type="Gene3D" id="1.10.10.1320">
    <property type="entry name" value="Anti-sigma factor, zinc-finger domain"/>
    <property type="match status" value="1"/>
</dbReference>
<evidence type="ECO:0000256" key="2">
    <source>
        <dbReference type="SAM" id="Phobius"/>
    </source>
</evidence>
<feature type="compositionally biased region" description="Basic and acidic residues" evidence="1">
    <location>
        <begin position="175"/>
        <end position="185"/>
    </location>
</feature>
<feature type="region of interest" description="Disordered" evidence="1">
    <location>
        <begin position="122"/>
        <end position="303"/>
    </location>
</feature>